<dbReference type="InParanoid" id="G4T8I3"/>
<proteinExistence type="predicted"/>
<evidence type="ECO:0000259" key="1">
    <source>
        <dbReference type="PROSITE" id="PS50181"/>
    </source>
</evidence>
<evidence type="ECO:0000313" key="3">
    <source>
        <dbReference type="Proteomes" id="UP000007148"/>
    </source>
</evidence>
<reference evidence="2 3" key="1">
    <citation type="journal article" date="2011" name="PLoS Pathog.">
        <title>Endophytic Life Strategies Decoded by Genome and Transcriptome Analyses of the Mutualistic Root Symbiont Piriformospora indica.</title>
        <authorList>
            <person name="Zuccaro A."/>
            <person name="Lahrmann U."/>
            <person name="Guldener U."/>
            <person name="Langen G."/>
            <person name="Pfiffi S."/>
            <person name="Biedenkopf D."/>
            <person name="Wong P."/>
            <person name="Samans B."/>
            <person name="Grimm C."/>
            <person name="Basiewicz M."/>
            <person name="Murat C."/>
            <person name="Martin F."/>
            <person name="Kogel K.H."/>
        </authorList>
    </citation>
    <scope>NUCLEOTIDE SEQUENCE [LARGE SCALE GENOMIC DNA]</scope>
    <source>
        <strain evidence="2 3">DSM 11827</strain>
    </source>
</reference>
<dbReference type="HOGENOM" id="CLU_431545_0_0_1"/>
<protein>
    <recommendedName>
        <fullName evidence="1">F-box domain-containing protein</fullName>
    </recommendedName>
</protein>
<dbReference type="InterPro" id="IPR001810">
    <property type="entry name" value="F-box_dom"/>
</dbReference>
<dbReference type="AlphaFoldDB" id="G4T8I3"/>
<dbReference type="InterPro" id="IPR036047">
    <property type="entry name" value="F-box-like_dom_sf"/>
</dbReference>
<evidence type="ECO:0000313" key="2">
    <source>
        <dbReference type="EMBL" id="CCA67631.1"/>
    </source>
</evidence>
<dbReference type="OrthoDB" id="550575at2759"/>
<keyword evidence="3" id="KW-1185">Reference proteome</keyword>
<dbReference type="EMBL" id="CAFZ01000017">
    <property type="protein sequence ID" value="CCA67631.1"/>
    <property type="molecule type" value="Genomic_DNA"/>
</dbReference>
<feature type="domain" description="F-box" evidence="1">
    <location>
        <begin position="1"/>
        <end position="49"/>
    </location>
</feature>
<comment type="caution">
    <text evidence="2">The sequence shown here is derived from an EMBL/GenBank/DDBJ whole genome shotgun (WGS) entry which is preliminary data.</text>
</comment>
<name>G4T8I3_SERID</name>
<gene>
    <name evidence="2" type="ORF">PIIN_01459</name>
</gene>
<dbReference type="PROSITE" id="PS50181">
    <property type="entry name" value="FBOX"/>
    <property type="match status" value="1"/>
</dbReference>
<dbReference type="Proteomes" id="UP000007148">
    <property type="component" value="Unassembled WGS sequence"/>
</dbReference>
<sequence length="634" mass="70784">MAAFLSLPAEVNIHILKSLRIHDIHSFQLLCKATNQMVVDNCSTIYRQAAVLHQYVRRTEETCGLDEIVKHQDTLFNEAGSEGPPISDWRQYCRMRWRIDTSWTKAIIPNQTSVRPVFDDAFTRLCVHNSQFLMPSESDNTGFYTWDRHSSIKEYGEVRTGAIFTSTNSSLELCSGNFFLFKAQSKTYEMWWRDTNKLIKNAVGNEPIAFLNSMSQDDDSSDVTSENQRGFDPLELRCIGKINLEARCDVMQMKDGILMLVTEHNILHVFDLATLLPAGISPFETDEGKEPIQLLSRRALHPASTFDINHTPSPESPDTDGLSAESATWRTTTYTLSIDFNEEHIFHGTDHSLRILDRATGKALYTLSSAPLRKVAPGRWARSISPNTFAVPPVVVPSSLTNNLRRIQIPAQPHVGGHGGTFPVGAGFGAVEVGQLWRPTHNIDGTLTNLGNEVVPVERGVAPFRKDRPWRWDICATSVHEDGLFVLALRHGFIVVFPDYRRLLVPELGGWRLEDPRACWVLDLGAKDCGGMVCDGRRIVCAIPKYLLIINIHEMQYDDGVNTGDNVINAGAPVVRIPVSANDGWGWGSIVGSLSGAGAQNMVLTERSLWALVKNSSAWETQTILSRWDWASLT</sequence>
<accession>G4T8I3</accession>
<organism evidence="2 3">
    <name type="scientific">Serendipita indica (strain DSM 11827)</name>
    <name type="common">Root endophyte fungus</name>
    <name type="synonym">Piriformospora indica</name>
    <dbReference type="NCBI Taxonomy" id="1109443"/>
    <lineage>
        <taxon>Eukaryota</taxon>
        <taxon>Fungi</taxon>
        <taxon>Dikarya</taxon>
        <taxon>Basidiomycota</taxon>
        <taxon>Agaricomycotina</taxon>
        <taxon>Agaricomycetes</taxon>
        <taxon>Sebacinales</taxon>
        <taxon>Serendipitaceae</taxon>
        <taxon>Serendipita</taxon>
    </lineage>
</organism>
<dbReference type="SUPFAM" id="SSF81383">
    <property type="entry name" value="F-box domain"/>
    <property type="match status" value="1"/>
</dbReference>